<organism evidence="2 3">
    <name type="scientific">Roridomyces roridus</name>
    <dbReference type="NCBI Taxonomy" id="1738132"/>
    <lineage>
        <taxon>Eukaryota</taxon>
        <taxon>Fungi</taxon>
        <taxon>Dikarya</taxon>
        <taxon>Basidiomycota</taxon>
        <taxon>Agaricomycotina</taxon>
        <taxon>Agaricomycetes</taxon>
        <taxon>Agaricomycetidae</taxon>
        <taxon>Agaricales</taxon>
        <taxon>Marasmiineae</taxon>
        <taxon>Mycenaceae</taxon>
        <taxon>Roridomyces</taxon>
    </lineage>
</organism>
<evidence type="ECO:0008006" key="4">
    <source>
        <dbReference type="Google" id="ProtNLM"/>
    </source>
</evidence>
<comment type="caution">
    <text evidence="2">The sequence shown here is derived from an EMBL/GenBank/DDBJ whole genome shotgun (WGS) entry which is preliminary data.</text>
</comment>
<evidence type="ECO:0000256" key="1">
    <source>
        <dbReference type="SAM" id="MobiDB-lite"/>
    </source>
</evidence>
<sequence length="392" mass="42956">MLTRTISPDNSDSDSGSDSGQSDATLEDLESNYAPLQRMQARYLRSGNASPVSDCSSNSSIVYDIDFETLIDDLLAESPCPLNEDRNTVTVAASKDGANDSLMIKCLHQSAPELAILLRLNHSEFRDDPWNPIPHIICAVERDERVFLCMHRLVEFNNPPLQTVVHYIDFFRQVLEGLTFLHEHSIARLSRLDLAGYMVDLGPTTSAATGSSSVESFDRTRYPVRYYFTDLSSAREYDDDEAGGRAADPASFRKDVEDCAGMMESLSSNIPSIAGKVSVLVSAMRTGTFDADAARKLFEALCKALPADIFDEPVPPIPPSPDSDASRSTPPTDAYGPMSSSASMPILNLARKPKPRSTALTPRVTPPPPPGLARTRSLDRVRRALQDELERG</sequence>
<keyword evidence="3" id="KW-1185">Reference proteome</keyword>
<name>A0AAD7BYP4_9AGAR</name>
<feature type="region of interest" description="Disordered" evidence="1">
    <location>
        <begin position="309"/>
        <end position="392"/>
    </location>
</feature>
<reference evidence="2" key="1">
    <citation type="submission" date="2023-03" db="EMBL/GenBank/DDBJ databases">
        <title>Massive genome expansion in bonnet fungi (Mycena s.s.) driven by repeated elements and novel gene families across ecological guilds.</title>
        <authorList>
            <consortium name="Lawrence Berkeley National Laboratory"/>
            <person name="Harder C.B."/>
            <person name="Miyauchi S."/>
            <person name="Viragh M."/>
            <person name="Kuo A."/>
            <person name="Thoen E."/>
            <person name="Andreopoulos B."/>
            <person name="Lu D."/>
            <person name="Skrede I."/>
            <person name="Drula E."/>
            <person name="Henrissat B."/>
            <person name="Morin E."/>
            <person name="Kohler A."/>
            <person name="Barry K."/>
            <person name="LaButti K."/>
            <person name="Morin E."/>
            <person name="Salamov A."/>
            <person name="Lipzen A."/>
            <person name="Mereny Z."/>
            <person name="Hegedus B."/>
            <person name="Baldrian P."/>
            <person name="Stursova M."/>
            <person name="Weitz H."/>
            <person name="Taylor A."/>
            <person name="Grigoriev I.V."/>
            <person name="Nagy L.G."/>
            <person name="Martin F."/>
            <person name="Kauserud H."/>
        </authorList>
    </citation>
    <scope>NUCLEOTIDE SEQUENCE</scope>
    <source>
        <strain evidence="2">9284</strain>
    </source>
</reference>
<feature type="compositionally biased region" description="Basic and acidic residues" evidence="1">
    <location>
        <begin position="376"/>
        <end position="392"/>
    </location>
</feature>
<evidence type="ECO:0000313" key="3">
    <source>
        <dbReference type="Proteomes" id="UP001221142"/>
    </source>
</evidence>
<gene>
    <name evidence="2" type="ORF">FB45DRAFT_909050</name>
</gene>
<dbReference type="Proteomes" id="UP001221142">
    <property type="component" value="Unassembled WGS sequence"/>
</dbReference>
<feature type="region of interest" description="Disordered" evidence="1">
    <location>
        <begin position="1"/>
        <end position="24"/>
    </location>
</feature>
<dbReference type="AlphaFoldDB" id="A0AAD7BYP4"/>
<protein>
    <recommendedName>
        <fullName evidence="4">Protein kinase domain-containing protein</fullName>
    </recommendedName>
</protein>
<feature type="compositionally biased region" description="Low complexity" evidence="1">
    <location>
        <begin position="322"/>
        <end position="333"/>
    </location>
</feature>
<feature type="compositionally biased region" description="Low complexity" evidence="1">
    <location>
        <begin position="7"/>
        <end position="23"/>
    </location>
</feature>
<evidence type="ECO:0000313" key="2">
    <source>
        <dbReference type="EMBL" id="KAJ7634501.1"/>
    </source>
</evidence>
<dbReference type="EMBL" id="JARKIF010000007">
    <property type="protein sequence ID" value="KAJ7634501.1"/>
    <property type="molecule type" value="Genomic_DNA"/>
</dbReference>
<accession>A0AAD7BYP4</accession>
<proteinExistence type="predicted"/>